<dbReference type="EMBL" id="CP091511">
    <property type="protein sequence ID" value="UOO89361.1"/>
    <property type="molecule type" value="Genomic_DNA"/>
</dbReference>
<organism evidence="2 3">
    <name type="scientific">Vitreoscilla massiliensis</name>
    <dbReference type="NCBI Taxonomy" id="1689272"/>
    <lineage>
        <taxon>Bacteria</taxon>
        <taxon>Pseudomonadati</taxon>
        <taxon>Pseudomonadota</taxon>
        <taxon>Betaproteobacteria</taxon>
        <taxon>Neisseriales</taxon>
        <taxon>Neisseriaceae</taxon>
        <taxon>Vitreoscilla</taxon>
    </lineage>
</organism>
<feature type="transmembrane region" description="Helical" evidence="1">
    <location>
        <begin position="42"/>
        <end position="66"/>
    </location>
</feature>
<proteinExistence type="predicted"/>
<protein>
    <submittedName>
        <fullName evidence="2">Uncharacterized protein</fullName>
    </submittedName>
</protein>
<keyword evidence="1" id="KW-0472">Membrane</keyword>
<keyword evidence="3" id="KW-1185">Reference proteome</keyword>
<accession>A0ABY4E1Y0</accession>
<keyword evidence="1" id="KW-1133">Transmembrane helix</keyword>
<gene>
    <name evidence="2" type="ORF">LVJ82_18265</name>
</gene>
<name>A0ABY4E1Y0_9NEIS</name>
<reference evidence="2 3" key="1">
    <citation type="journal article" date="2022" name="Res Sq">
        <title>Evolution of multicellular longitudinally dividing oral cavity symbionts (Neisseriaceae).</title>
        <authorList>
            <person name="Nyongesa S."/>
            <person name="Weber P."/>
            <person name="Bernet E."/>
            <person name="Pullido F."/>
            <person name="Nieckarz M."/>
            <person name="Delaby M."/>
            <person name="Nieves C."/>
            <person name="Viehboeck T."/>
            <person name="Krause N."/>
            <person name="Rivera-Millot A."/>
            <person name="Nakamura A."/>
            <person name="Vischer N."/>
            <person name="VanNieuwenhze M."/>
            <person name="Brun Y."/>
            <person name="Cava F."/>
            <person name="Bulgheresi S."/>
            <person name="Veyrier F."/>
        </authorList>
    </citation>
    <scope>NUCLEOTIDE SEQUENCE [LARGE SCALE GENOMIC DNA]</scope>
    <source>
        <strain evidence="2 3">SN4</strain>
    </source>
</reference>
<sequence length="70" mass="7759">MTDREIAITLIVLISAVSILTTPFMLMKRGQARAVPVKRSPLGWALVIASNVAITVLLLWLGFYLYQNLS</sequence>
<evidence type="ECO:0000256" key="1">
    <source>
        <dbReference type="SAM" id="Phobius"/>
    </source>
</evidence>
<keyword evidence="1" id="KW-0812">Transmembrane</keyword>
<evidence type="ECO:0000313" key="3">
    <source>
        <dbReference type="Proteomes" id="UP000832011"/>
    </source>
</evidence>
<feature type="transmembrane region" description="Helical" evidence="1">
    <location>
        <begin position="6"/>
        <end position="26"/>
    </location>
</feature>
<evidence type="ECO:0000313" key="2">
    <source>
        <dbReference type="EMBL" id="UOO89361.1"/>
    </source>
</evidence>
<dbReference type="RefSeq" id="WP_058357060.1">
    <property type="nucleotide sequence ID" value="NZ_CABKVG010000010.1"/>
</dbReference>
<dbReference type="Proteomes" id="UP000832011">
    <property type="component" value="Chromosome"/>
</dbReference>